<protein>
    <submittedName>
        <fullName evidence="3">Nitrate ABC transporter substrate-binding protein</fullName>
    </submittedName>
</protein>
<feature type="domain" description="SsuA/THI5-like" evidence="2">
    <location>
        <begin position="169"/>
        <end position="334"/>
    </location>
</feature>
<gene>
    <name evidence="3" type="ORF">CVN68_05785</name>
</gene>
<dbReference type="EMBL" id="CP024923">
    <property type="protein sequence ID" value="ATY31547.1"/>
    <property type="molecule type" value="Genomic_DNA"/>
</dbReference>
<evidence type="ECO:0000256" key="1">
    <source>
        <dbReference type="SAM" id="Phobius"/>
    </source>
</evidence>
<accession>A0A2K8MCH4</accession>
<evidence type="ECO:0000259" key="2">
    <source>
        <dbReference type="Pfam" id="PF09084"/>
    </source>
</evidence>
<keyword evidence="1" id="KW-0472">Membrane</keyword>
<dbReference type="AlphaFoldDB" id="A0A2K8MCH4"/>
<dbReference type="PANTHER" id="PTHR30024">
    <property type="entry name" value="ALIPHATIC SULFONATES-BINDING PROTEIN-RELATED"/>
    <property type="match status" value="1"/>
</dbReference>
<organism evidence="3 4">
    <name type="scientific">Sphingomonas psychrotolerans</name>
    <dbReference type="NCBI Taxonomy" id="1327635"/>
    <lineage>
        <taxon>Bacteria</taxon>
        <taxon>Pseudomonadati</taxon>
        <taxon>Pseudomonadota</taxon>
        <taxon>Alphaproteobacteria</taxon>
        <taxon>Sphingomonadales</taxon>
        <taxon>Sphingomonadaceae</taxon>
        <taxon>Sphingomonas</taxon>
    </lineage>
</organism>
<proteinExistence type="predicted"/>
<dbReference type="Pfam" id="PF09084">
    <property type="entry name" value="NMT1"/>
    <property type="match status" value="1"/>
</dbReference>
<dbReference type="InterPro" id="IPR015168">
    <property type="entry name" value="SsuA/THI5"/>
</dbReference>
<dbReference type="KEGG" id="sphc:CVN68_05785"/>
<name>A0A2K8MCH4_9SPHN</name>
<keyword evidence="1" id="KW-0812">Transmembrane</keyword>
<dbReference type="Proteomes" id="UP000229081">
    <property type="component" value="Chromosome"/>
</dbReference>
<keyword evidence="4" id="KW-1185">Reference proteome</keyword>
<evidence type="ECO:0000313" key="3">
    <source>
        <dbReference type="EMBL" id="ATY31547.1"/>
    </source>
</evidence>
<dbReference type="PANTHER" id="PTHR30024:SF21">
    <property type="entry name" value="ABC TRANSPORTER SUBSTRATE-BINDING PROTEIN"/>
    <property type="match status" value="1"/>
</dbReference>
<reference evidence="3 4" key="1">
    <citation type="submission" date="2017-11" db="EMBL/GenBank/DDBJ databases">
        <title>Complete genome sequence of Sphingomonas sp. Strain Cra20, a psychrotolerant potential plant growth promoting rhizobacteria.</title>
        <authorList>
            <person name="Luo Y."/>
        </authorList>
    </citation>
    <scope>NUCLEOTIDE SEQUENCE [LARGE SCALE GENOMIC DNA]</scope>
    <source>
        <strain evidence="3 4">Cra20</strain>
    </source>
</reference>
<feature type="transmembrane region" description="Helical" evidence="1">
    <location>
        <begin position="73"/>
        <end position="94"/>
    </location>
</feature>
<sequence>MPTCPASRADDDLAQTAAFRATARPGLLRIAQSAGSKPAADVRLPPARRLAREVHRSPAKEKRSVAIQKPKSIKAWAIGAVVLIVAVALAAFQFRGDGDSGGKPKTVTIAGIAYPFEGKQIYNGLTAVVIRDGWLKAELAKRGVALALTPVPTAVGGPLINEGFSGKRIDFAAYGDFPAIIAISGGVPLKLVAPMGQGLHSYLVVRNGLAASNIADLKGKRIALHRGRPWELPFSKLIDANGLKQSDFKIVNINPAATPAALASDNVDAAFLLSDGLLLEQKGAGRVIWSTKQAPADWRMRAELFGRGDFVDENPELTQLVVNAYIRAAAWSAQEANRDRVIKDAARGAMPVEIIARDYANDGIPWRERFSPTFTTELVDHYRSVADYAFARGLVRNKVDVDKLIDRRFVAPALRDARLESFWSPTAPAPAQAQAVAPKAS</sequence>
<dbReference type="Gene3D" id="3.40.190.10">
    <property type="entry name" value="Periplasmic binding protein-like II"/>
    <property type="match status" value="2"/>
</dbReference>
<dbReference type="OrthoDB" id="6522570at2"/>
<dbReference type="SUPFAM" id="SSF53850">
    <property type="entry name" value="Periplasmic binding protein-like II"/>
    <property type="match status" value="1"/>
</dbReference>
<evidence type="ECO:0000313" key="4">
    <source>
        <dbReference type="Proteomes" id="UP000229081"/>
    </source>
</evidence>
<keyword evidence="1" id="KW-1133">Transmembrane helix</keyword>